<dbReference type="InterPro" id="IPR036291">
    <property type="entry name" value="NAD(P)-bd_dom_sf"/>
</dbReference>
<dbReference type="PRINTS" id="PR00081">
    <property type="entry name" value="GDHRDH"/>
</dbReference>
<dbReference type="GO" id="GO:0016491">
    <property type="term" value="F:oxidoreductase activity"/>
    <property type="evidence" value="ECO:0007669"/>
    <property type="project" value="UniProtKB-KW"/>
</dbReference>
<dbReference type="InterPro" id="IPR020904">
    <property type="entry name" value="Sc_DH/Rdtase_CS"/>
</dbReference>
<dbReference type="EMBL" id="CP034210">
    <property type="protein sequence ID" value="QBZ65467.1"/>
    <property type="molecule type" value="Genomic_DNA"/>
</dbReference>
<dbReference type="AlphaFoldDB" id="A0A4P7NSN2"/>
<evidence type="ECO:0000256" key="2">
    <source>
        <dbReference type="ARBA" id="ARBA00022857"/>
    </source>
</evidence>
<accession>A0A4P7NSN2</accession>
<dbReference type="PROSITE" id="PS00061">
    <property type="entry name" value="ADH_SHORT"/>
    <property type="match status" value="1"/>
</dbReference>
<name>A0A4P7NSN2_PYROR</name>
<dbReference type="InterPro" id="IPR002347">
    <property type="entry name" value="SDR_fam"/>
</dbReference>
<evidence type="ECO:0000313" key="4">
    <source>
        <dbReference type="EMBL" id="QBZ65467.1"/>
    </source>
</evidence>
<comment type="similarity">
    <text evidence="1">Belongs to the short-chain dehydrogenases/reductases (SDR) family.</text>
</comment>
<keyword evidence="2" id="KW-0521">NADP</keyword>
<evidence type="ECO:0000256" key="1">
    <source>
        <dbReference type="ARBA" id="ARBA00006484"/>
    </source>
</evidence>
<organism evidence="4 5">
    <name type="scientific">Pyricularia oryzae</name>
    <name type="common">Rice blast fungus</name>
    <name type="synonym">Magnaporthe oryzae</name>
    <dbReference type="NCBI Taxonomy" id="318829"/>
    <lineage>
        <taxon>Eukaryota</taxon>
        <taxon>Fungi</taxon>
        <taxon>Dikarya</taxon>
        <taxon>Ascomycota</taxon>
        <taxon>Pezizomycotina</taxon>
        <taxon>Sordariomycetes</taxon>
        <taxon>Sordariomycetidae</taxon>
        <taxon>Magnaporthales</taxon>
        <taxon>Pyriculariaceae</taxon>
        <taxon>Pyricularia</taxon>
    </lineage>
</organism>
<dbReference type="Pfam" id="PF00106">
    <property type="entry name" value="adh_short"/>
    <property type="match status" value="1"/>
</dbReference>
<evidence type="ECO:0000313" key="5">
    <source>
        <dbReference type="Proteomes" id="UP000294847"/>
    </source>
</evidence>
<dbReference type="SUPFAM" id="SSF51735">
    <property type="entry name" value="NAD(P)-binding Rossmann-fold domains"/>
    <property type="match status" value="1"/>
</dbReference>
<evidence type="ECO:0000256" key="3">
    <source>
        <dbReference type="ARBA" id="ARBA00023002"/>
    </source>
</evidence>
<evidence type="ECO:0008006" key="6">
    <source>
        <dbReference type="Google" id="ProtNLM"/>
    </source>
</evidence>
<dbReference type="Gene3D" id="3.40.50.720">
    <property type="entry name" value="NAD(P)-binding Rossmann-like Domain"/>
    <property type="match status" value="1"/>
</dbReference>
<keyword evidence="3" id="KW-0560">Oxidoreductase</keyword>
<dbReference type="PANTHER" id="PTHR43669:SF11">
    <property type="entry name" value="SHORT-CHAIN DEHYDROGENASE_OXIDOREDUCTASE"/>
    <property type="match status" value="1"/>
</dbReference>
<sequence>MPFPYKTVLITGATAGIGRAWTERMVENGVFVVAVGRRRDRLDELAARFGDKIGVEEHDVADLDELASWAKSMTTKYPTLDCIIANAGVQNTTNLATLTKPGADGTALAKTITGEVNLNYLSPVHTVIHFLPHLSALGARGQPTAVVLVTSGLALVPMSRCGNYCATKAALHSFAWTLRAQLRQQREDEGGDSSSSSSTVLTRVIEVVPPAVKTELHSRQPDLVAAGAGDFGMELDDFTNETWAALSGDEPQDEILVGPTKRHAKLVDATRESFVIMDKMIREQGKVTGKEKGWDAGK</sequence>
<protein>
    <recommendedName>
        <fullName evidence="6">Short-chain dehydrogenase/reductase SDR</fullName>
    </recommendedName>
</protein>
<dbReference type="Proteomes" id="UP000294847">
    <property type="component" value="Chromosome 7"/>
</dbReference>
<proteinExistence type="inferred from homology"/>
<gene>
    <name evidence="4" type="ORF">PoMZ_12428</name>
</gene>
<dbReference type="PANTHER" id="PTHR43669">
    <property type="entry name" value="5-KETO-D-GLUCONATE 5-REDUCTASE"/>
    <property type="match status" value="1"/>
</dbReference>
<reference evidence="4 5" key="1">
    <citation type="journal article" date="2019" name="Mol. Biol. Evol.">
        <title>Blast fungal genomes show frequent chromosomal changes, gene gains and losses, and effector gene turnover.</title>
        <authorList>
            <person name="Gomez Luciano L.B."/>
            <person name="Jason Tsai I."/>
            <person name="Chuma I."/>
            <person name="Tosa Y."/>
            <person name="Chen Y.H."/>
            <person name="Li J.Y."/>
            <person name="Li M.Y."/>
            <person name="Jade Lu M.Y."/>
            <person name="Nakayashiki H."/>
            <person name="Li W.H."/>
        </authorList>
    </citation>
    <scope>NUCLEOTIDE SEQUENCE [LARGE SCALE GENOMIC DNA]</scope>
    <source>
        <strain evidence="4">MZ5-1-6</strain>
    </source>
</reference>